<keyword evidence="1" id="KW-1133">Transmembrane helix</keyword>
<reference evidence="2" key="1">
    <citation type="submission" date="2022-03" db="EMBL/GenBank/DDBJ databases">
        <title>Draft Genome Sequence of Firmicute Strain S0AB, a Heterotrophic Iron/Sulfur-Oxidizing Extreme Acidophile.</title>
        <authorList>
            <person name="Vergara E."/>
            <person name="Pakostova E."/>
            <person name="Johnson D.B."/>
            <person name="Holmes D.S."/>
        </authorList>
    </citation>
    <scope>NUCLEOTIDE SEQUENCE</scope>
    <source>
        <strain evidence="2">S0AB</strain>
    </source>
</reference>
<evidence type="ECO:0000313" key="2">
    <source>
        <dbReference type="EMBL" id="MCI0182149.1"/>
    </source>
</evidence>
<evidence type="ECO:0000256" key="1">
    <source>
        <dbReference type="SAM" id="Phobius"/>
    </source>
</evidence>
<dbReference type="EMBL" id="JALBUF010000001">
    <property type="protein sequence ID" value="MCI0182149.1"/>
    <property type="molecule type" value="Genomic_DNA"/>
</dbReference>
<comment type="caution">
    <text evidence="2">The sequence shown here is derived from an EMBL/GenBank/DDBJ whole genome shotgun (WGS) entry which is preliminary data.</text>
</comment>
<keyword evidence="1" id="KW-0472">Membrane</keyword>
<proteinExistence type="predicted"/>
<accession>A0A9X1V6Y1</accession>
<name>A0A9X1V6Y1_9BACL</name>
<evidence type="ECO:0000313" key="3">
    <source>
        <dbReference type="Proteomes" id="UP001139263"/>
    </source>
</evidence>
<dbReference type="Proteomes" id="UP001139263">
    <property type="component" value="Unassembled WGS sequence"/>
</dbReference>
<keyword evidence="3" id="KW-1185">Reference proteome</keyword>
<protein>
    <submittedName>
        <fullName evidence="2">Uncharacterized protein</fullName>
    </submittedName>
</protein>
<sequence length="58" mass="6650">MKKDNLYLVASRSDDYMQPVELKRAKVSGWVKFVFWGLRVYIVAMVVLVAIGFARGQV</sequence>
<dbReference type="RefSeq" id="WP_241711765.1">
    <property type="nucleotide sequence ID" value="NZ_JALBUF010000001.1"/>
</dbReference>
<feature type="transmembrane region" description="Helical" evidence="1">
    <location>
        <begin position="33"/>
        <end position="54"/>
    </location>
</feature>
<organism evidence="2 3">
    <name type="scientific">Sulfoacidibacillus ferrooxidans</name>
    <dbReference type="NCBI Taxonomy" id="2005001"/>
    <lineage>
        <taxon>Bacteria</taxon>
        <taxon>Bacillati</taxon>
        <taxon>Bacillota</taxon>
        <taxon>Bacilli</taxon>
        <taxon>Bacillales</taxon>
        <taxon>Alicyclobacillaceae</taxon>
        <taxon>Sulfoacidibacillus</taxon>
    </lineage>
</organism>
<dbReference type="AlphaFoldDB" id="A0A9X1V6Y1"/>
<keyword evidence="1" id="KW-0812">Transmembrane</keyword>
<gene>
    <name evidence="2" type="ORF">MM817_00405</name>
</gene>